<organism evidence="2 3">
    <name type="scientific">Pusillimonas minor</name>
    <dbReference type="NCBI Taxonomy" id="2697024"/>
    <lineage>
        <taxon>Bacteria</taxon>
        <taxon>Pseudomonadati</taxon>
        <taxon>Pseudomonadota</taxon>
        <taxon>Betaproteobacteria</taxon>
        <taxon>Burkholderiales</taxon>
        <taxon>Alcaligenaceae</taxon>
        <taxon>Pusillimonas</taxon>
    </lineage>
</organism>
<evidence type="ECO:0008006" key="4">
    <source>
        <dbReference type="Google" id="ProtNLM"/>
    </source>
</evidence>
<keyword evidence="1" id="KW-0812">Transmembrane</keyword>
<keyword evidence="3" id="KW-1185">Reference proteome</keyword>
<dbReference type="AlphaFoldDB" id="A0A842HS43"/>
<keyword evidence="1" id="KW-0472">Membrane</keyword>
<reference evidence="2 3" key="1">
    <citation type="submission" date="2020-08" db="EMBL/GenBank/DDBJ databases">
        <title>Paraeoetvoesia sp. YC-7-48 draft genome sequence.</title>
        <authorList>
            <person name="Yao L."/>
        </authorList>
    </citation>
    <scope>NUCLEOTIDE SEQUENCE [LARGE SCALE GENOMIC DNA]</scope>
    <source>
        <strain evidence="3">YC-7-48</strain>
    </source>
</reference>
<evidence type="ECO:0000313" key="2">
    <source>
        <dbReference type="EMBL" id="MBC2771063.1"/>
    </source>
</evidence>
<sequence length="193" mass="21640">MISYLCEIDWPTLLAFAITVLTIVCTTIVTIKHQKRALDSQIFVSRDASERDKEKSRIEFIANSRQLWINSLRDEVASFIAETSSIWDLFQQKSGRAEVLALMNAPEYAMSELANWSTAYGSAVTRAERSRAKIQLLLNPTEPASTALMNAIDAAYRTAKSKDDPEQKNSKVISALQPILKSEWKRVKAQDGA</sequence>
<evidence type="ECO:0000256" key="1">
    <source>
        <dbReference type="SAM" id="Phobius"/>
    </source>
</evidence>
<proteinExistence type="predicted"/>
<protein>
    <recommendedName>
        <fullName evidence="4">DUF4760 domain-containing protein</fullName>
    </recommendedName>
</protein>
<evidence type="ECO:0000313" key="3">
    <source>
        <dbReference type="Proteomes" id="UP000545386"/>
    </source>
</evidence>
<keyword evidence="1" id="KW-1133">Transmembrane helix</keyword>
<dbReference type="EMBL" id="JACJUU010000018">
    <property type="protein sequence ID" value="MBC2771063.1"/>
    <property type="molecule type" value="Genomic_DNA"/>
</dbReference>
<dbReference type="Proteomes" id="UP000545386">
    <property type="component" value="Unassembled WGS sequence"/>
</dbReference>
<accession>A0A842HS43</accession>
<name>A0A842HS43_9BURK</name>
<feature type="transmembrane region" description="Helical" evidence="1">
    <location>
        <begin position="12"/>
        <end position="31"/>
    </location>
</feature>
<gene>
    <name evidence="2" type="ORF">GTU67_14225</name>
</gene>
<dbReference type="RefSeq" id="WP_185780695.1">
    <property type="nucleotide sequence ID" value="NZ_JACJUU010000018.1"/>
</dbReference>
<comment type="caution">
    <text evidence="2">The sequence shown here is derived from an EMBL/GenBank/DDBJ whole genome shotgun (WGS) entry which is preliminary data.</text>
</comment>